<dbReference type="EMBL" id="KN832872">
    <property type="protein sequence ID" value="KIN05204.1"/>
    <property type="molecule type" value="Genomic_DNA"/>
</dbReference>
<organism evidence="1 2">
    <name type="scientific">Oidiodendron maius (strain Zn)</name>
    <dbReference type="NCBI Taxonomy" id="913774"/>
    <lineage>
        <taxon>Eukaryota</taxon>
        <taxon>Fungi</taxon>
        <taxon>Dikarya</taxon>
        <taxon>Ascomycota</taxon>
        <taxon>Pezizomycotina</taxon>
        <taxon>Leotiomycetes</taxon>
        <taxon>Leotiomycetes incertae sedis</taxon>
        <taxon>Myxotrichaceae</taxon>
        <taxon>Oidiodendron</taxon>
    </lineage>
</organism>
<reference evidence="2" key="2">
    <citation type="submission" date="2015-01" db="EMBL/GenBank/DDBJ databases">
        <title>Evolutionary Origins and Diversification of the Mycorrhizal Mutualists.</title>
        <authorList>
            <consortium name="DOE Joint Genome Institute"/>
            <consortium name="Mycorrhizal Genomics Consortium"/>
            <person name="Kohler A."/>
            <person name="Kuo A."/>
            <person name="Nagy L.G."/>
            <person name="Floudas D."/>
            <person name="Copeland A."/>
            <person name="Barry K.W."/>
            <person name="Cichocki N."/>
            <person name="Veneault-Fourrey C."/>
            <person name="LaButti K."/>
            <person name="Lindquist E.A."/>
            <person name="Lipzen A."/>
            <person name="Lundell T."/>
            <person name="Morin E."/>
            <person name="Murat C."/>
            <person name="Riley R."/>
            <person name="Ohm R."/>
            <person name="Sun H."/>
            <person name="Tunlid A."/>
            <person name="Henrissat B."/>
            <person name="Grigoriev I.V."/>
            <person name="Hibbett D.S."/>
            <person name="Martin F."/>
        </authorList>
    </citation>
    <scope>NUCLEOTIDE SEQUENCE [LARGE SCALE GENOMIC DNA]</scope>
    <source>
        <strain evidence="2">Zn</strain>
    </source>
</reference>
<accession>A0A0C3D1U5</accession>
<evidence type="ECO:0000313" key="1">
    <source>
        <dbReference type="EMBL" id="KIN05204.1"/>
    </source>
</evidence>
<gene>
    <name evidence="1" type="ORF">OIDMADRAFT_51023</name>
</gene>
<reference evidence="1 2" key="1">
    <citation type="submission" date="2014-04" db="EMBL/GenBank/DDBJ databases">
        <authorList>
            <consortium name="DOE Joint Genome Institute"/>
            <person name="Kuo A."/>
            <person name="Martino E."/>
            <person name="Perotto S."/>
            <person name="Kohler A."/>
            <person name="Nagy L.G."/>
            <person name="Floudas D."/>
            <person name="Copeland A."/>
            <person name="Barry K.W."/>
            <person name="Cichocki N."/>
            <person name="Veneault-Fourrey C."/>
            <person name="LaButti K."/>
            <person name="Lindquist E.A."/>
            <person name="Lipzen A."/>
            <person name="Lundell T."/>
            <person name="Morin E."/>
            <person name="Murat C."/>
            <person name="Sun H."/>
            <person name="Tunlid A."/>
            <person name="Henrissat B."/>
            <person name="Grigoriev I.V."/>
            <person name="Hibbett D.S."/>
            <person name="Martin F."/>
            <person name="Nordberg H.P."/>
            <person name="Cantor M.N."/>
            <person name="Hua S.X."/>
        </authorList>
    </citation>
    <scope>NUCLEOTIDE SEQUENCE [LARGE SCALE GENOMIC DNA]</scope>
    <source>
        <strain evidence="1 2">Zn</strain>
    </source>
</reference>
<sequence length="109" mass="12167">MLKKGVLGYAVMVTVLAERGPQIFVRRQWEVPGWWHSSTPMNTIVDWPAPFRLYSCSSREPGDVMIEVIVRPYDGVLVEAADVDPCCCLGREDTVVTVVTLMREANLAA</sequence>
<name>A0A0C3D1U5_OIDMZ</name>
<dbReference type="Proteomes" id="UP000054321">
    <property type="component" value="Unassembled WGS sequence"/>
</dbReference>
<protein>
    <submittedName>
        <fullName evidence="1">Uncharacterized protein</fullName>
    </submittedName>
</protein>
<keyword evidence="2" id="KW-1185">Reference proteome</keyword>
<dbReference type="InParanoid" id="A0A0C3D1U5"/>
<evidence type="ECO:0000313" key="2">
    <source>
        <dbReference type="Proteomes" id="UP000054321"/>
    </source>
</evidence>
<proteinExistence type="predicted"/>
<dbReference type="AlphaFoldDB" id="A0A0C3D1U5"/>
<dbReference type="HOGENOM" id="CLU_2184724_0_0_1"/>